<dbReference type="OrthoDB" id="2626226at2"/>
<dbReference type="Proteomes" id="UP000249890">
    <property type="component" value="Chromosome"/>
</dbReference>
<accession>A0A2Z2KGA4</accession>
<evidence type="ECO:0000313" key="3">
    <source>
        <dbReference type="Proteomes" id="UP000249890"/>
    </source>
</evidence>
<feature type="region of interest" description="Disordered" evidence="1">
    <location>
        <begin position="49"/>
        <end position="136"/>
    </location>
</feature>
<organism evidence="2 3">
    <name type="scientific">Paenibacillus donghaensis</name>
    <dbReference type="NCBI Taxonomy" id="414771"/>
    <lineage>
        <taxon>Bacteria</taxon>
        <taxon>Bacillati</taxon>
        <taxon>Bacillota</taxon>
        <taxon>Bacilli</taxon>
        <taxon>Bacillales</taxon>
        <taxon>Paenibacillaceae</taxon>
        <taxon>Paenibacillus</taxon>
    </lineage>
</organism>
<dbReference type="EMBL" id="CP021780">
    <property type="protein sequence ID" value="ASA22233.1"/>
    <property type="molecule type" value="Genomic_DNA"/>
</dbReference>
<name>A0A2Z2KGA4_9BACL</name>
<dbReference type="KEGG" id="pdh:B9T62_16445"/>
<feature type="compositionally biased region" description="Low complexity" evidence="1">
    <location>
        <begin position="84"/>
        <end position="98"/>
    </location>
</feature>
<protein>
    <submittedName>
        <fullName evidence="2">Uncharacterized protein</fullName>
    </submittedName>
</protein>
<feature type="compositionally biased region" description="Low complexity" evidence="1">
    <location>
        <begin position="106"/>
        <end position="136"/>
    </location>
</feature>
<evidence type="ECO:0000256" key="1">
    <source>
        <dbReference type="SAM" id="MobiDB-lite"/>
    </source>
</evidence>
<dbReference type="RefSeq" id="WP_087916233.1">
    <property type="nucleotide sequence ID" value="NZ_CP021780.1"/>
</dbReference>
<gene>
    <name evidence="2" type="ORF">B9T62_16445</name>
</gene>
<keyword evidence="3" id="KW-1185">Reference proteome</keyword>
<reference evidence="2 3" key="1">
    <citation type="submission" date="2017-06" db="EMBL/GenBank/DDBJ databases">
        <title>Complete genome sequence of Paenibacillus donghaensis KCTC 13049T isolated from East Sea sediment, South Korea.</title>
        <authorList>
            <person name="Jung B.K."/>
            <person name="Hong S.-J."/>
            <person name="Shin J.-H."/>
        </authorList>
    </citation>
    <scope>NUCLEOTIDE SEQUENCE [LARGE SCALE GENOMIC DNA]</scope>
    <source>
        <strain evidence="2 3">KCTC 13049</strain>
    </source>
</reference>
<sequence>MMKNRSFLFGLGTGLILGALLLQLMISGGAAPLSREQLAQEAAKLGLTVSEAGASPSPSPEDSVATPQPVDAAAEASPPPAAPSAPAEAASPSPAASPGTAADPQAASTPVAPSAAAAAEAKPPAVSPAPSAAAPATPAASGVISVRIPSGANLSKTANLLSAAGVVKDREQFLAAANKRKINKVIQYGTYSFKEDESFDSIIDQLITVK</sequence>
<dbReference type="AlphaFoldDB" id="A0A2Z2KGA4"/>
<evidence type="ECO:0000313" key="2">
    <source>
        <dbReference type="EMBL" id="ASA22233.1"/>
    </source>
</evidence>
<proteinExistence type="predicted"/>
<dbReference type="Gene3D" id="3.30.1490.480">
    <property type="entry name" value="Endolytic murein transglycosylase"/>
    <property type="match status" value="1"/>
</dbReference>